<evidence type="ECO:0000256" key="1">
    <source>
        <dbReference type="ARBA" id="ARBA00007448"/>
    </source>
</evidence>
<proteinExistence type="inferred from homology"/>
<dbReference type="SUPFAM" id="SSF52540">
    <property type="entry name" value="P-loop containing nucleoside triphosphate hydrolases"/>
    <property type="match status" value="1"/>
</dbReference>
<dbReference type="SMART" id="SM00382">
    <property type="entry name" value="AAA"/>
    <property type="match status" value="1"/>
</dbReference>
<dbReference type="InterPro" id="IPR027417">
    <property type="entry name" value="P-loop_NTPase"/>
</dbReference>
<dbReference type="InterPro" id="IPR050747">
    <property type="entry name" value="Mitochondrial_chaperone_BCS1"/>
</dbReference>
<dbReference type="GO" id="GO:0016887">
    <property type="term" value="F:ATP hydrolysis activity"/>
    <property type="evidence" value="ECO:0007669"/>
    <property type="project" value="InterPro"/>
</dbReference>
<name>A0A6C0C9G6_9ZZZZ</name>
<dbReference type="Pfam" id="PF00004">
    <property type="entry name" value="AAA"/>
    <property type="match status" value="1"/>
</dbReference>
<reference evidence="3" key="1">
    <citation type="journal article" date="2020" name="Nature">
        <title>Giant virus diversity and host interactions through global metagenomics.</title>
        <authorList>
            <person name="Schulz F."/>
            <person name="Roux S."/>
            <person name="Paez-Espino D."/>
            <person name="Jungbluth S."/>
            <person name="Walsh D.A."/>
            <person name="Denef V.J."/>
            <person name="McMahon K.D."/>
            <person name="Konstantinidis K.T."/>
            <person name="Eloe-Fadrosh E.A."/>
            <person name="Kyrpides N.C."/>
            <person name="Woyke T."/>
        </authorList>
    </citation>
    <scope>NUCLEOTIDE SEQUENCE</scope>
    <source>
        <strain evidence="3">GVMAG-M-3300020192-26</strain>
    </source>
</reference>
<dbReference type="GO" id="GO:0005524">
    <property type="term" value="F:ATP binding"/>
    <property type="evidence" value="ECO:0007669"/>
    <property type="project" value="InterPro"/>
</dbReference>
<dbReference type="Gene3D" id="3.40.50.300">
    <property type="entry name" value="P-loop containing nucleotide triphosphate hydrolases"/>
    <property type="match status" value="1"/>
</dbReference>
<comment type="similarity">
    <text evidence="1">Belongs to the AAA ATPase family. BCS1 subfamily.</text>
</comment>
<dbReference type="AlphaFoldDB" id="A0A6C0C9G6"/>
<feature type="domain" description="AAA+ ATPase" evidence="2">
    <location>
        <begin position="543"/>
        <end position="688"/>
    </location>
</feature>
<protein>
    <recommendedName>
        <fullName evidence="2">AAA+ ATPase domain-containing protein</fullName>
    </recommendedName>
</protein>
<organism evidence="3">
    <name type="scientific">viral metagenome</name>
    <dbReference type="NCBI Taxonomy" id="1070528"/>
    <lineage>
        <taxon>unclassified sequences</taxon>
        <taxon>metagenomes</taxon>
        <taxon>organismal metagenomes</taxon>
    </lineage>
</organism>
<dbReference type="EMBL" id="MN739361">
    <property type="protein sequence ID" value="QHT00973.1"/>
    <property type="molecule type" value="Genomic_DNA"/>
</dbReference>
<evidence type="ECO:0000259" key="2">
    <source>
        <dbReference type="SMART" id="SM00382"/>
    </source>
</evidence>
<dbReference type="PANTHER" id="PTHR23070">
    <property type="entry name" value="BCS1 AAA-TYPE ATPASE"/>
    <property type="match status" value="1"/>
</dbReference>
<accession>A0A6C0C9G6</accession>
<dbReference type="InterPro" id="IPR003593">
    <property type="entry name" value="AAA+_ATPase"/>
</dbReference>
<evidence type="ECO:0000313" key="3">
    <source>
        <dbReference type="EMBL" id="QHT00973.1"/>
    </source>
</evidence>
<dbReference type="InterPro" id="IPR003959">
    <property type="entry name" value="ATPase_AAA_core"/>
</dbReference>
<sequence>MEKEENGTKKTRVGATLEKFGDVLVNNLVMTKLSGVLDSGFEMTYSNAFKILLLLSVGDIKNGISYAIEMFVWLVKRSPVFALNLIMKISSFMDRRRGLPAQNNLILEDDGLYNKIVMDIELNFMIAMHEYMIKNTDKCRFKTDLTGIKIQNTKENVFTRAYKNIEFDAIDKTDNSVCTIKIETCIIYKFNVDSNEITTVETNSLIEQKPGQIINSYVDLLTSDQQKIVNAIYEHMLKQHGPTIDKVTSFIKVGDIPDTGFSEVNINDLLAEKYPSIDKKKSFVELEIVICLLYKYLRFASITDCKDTISKYEMMLFDIHHSYELKNINKMSGYSYANKLCDHFDNWTNALNISSAEIKSSFSVFIELSNHINKRKTETSSGLYRLPFAVITTKKMEIGEIMKDFITMVYASYRKSTTKVKIFSLTLEEDKKVTEKDNPKYNEWMEKKRMFDSLCTVNKDSKNVDYYAEDSKFEMFKNLTDTIPPKALITEIITKRVAAKKLNDIEKNIDNLYLRDSDKTKLTTALDQFKNKKQTLKDLGFQNKLNLLLYGEPGTGKSTAIQAVATYLQKDIYYVDMQKAQLNEDLQMIFDYVNNNVPNGGIIVIEDIDAMTDIVLKRTSETKEYSVKDLMNNQKSKLTLEYFLNILQGTLTVDNSVFIVTTNYIDHLDDAFYRDGRFDVKIKLKLCDHFQINSIYKKIIGREIPEKILQRIPENKFSPATIIFHIKNYIFKTDASDETILKEFF</sequence>